<dbReference type="Pfam" id="PF13087">
    <property type="entry name" value="AAA_12"/>
    <property type="match status" value="1"/>
</dbReference>
<dbReference type="Pfam" id="PF25396">
    <property type="entry name" value="ZNFX1"/>
    <property type="match status" value="1"/>
</dbReference>
<dbReference type="InterPro" id="IPR041677">
    <property type="entry name" value="DNA2/NAM7_AAA_11"/>
</dbReference>
<feature type="domain" description="DNA2/NAM7 helicase-like C-terminal" evidence="4">
    <location>
        <begin position="627"/>
        <end position="816"/>
    </location>
</feature>
<evidence type="ECO:0000256" key="2">
    <source>
        <dbReference type="SAM" id="MobiDB-lite"/>
    </source>
</evidence>
<keyword evidence="1" id="KW-0547">Nucleotide-binding</keyword>
<keyword evidence="1" id="KW-0347">Helicase</keyword>
<dbReference type="Gene3D" id="3.40.50.300">
    <property type="entry name" value="P-loop containing nucleotide triphosphate hydrolases"/>
    <property type="match status" value="3"/>
</dbReference>
<dbReference type="Pfam" id="PF13086">
    <property type="entry name" value="AAA_11"/>
    <property type="match status" value="1"/>
</dbReference>
<keyword evidence="7" id="KW-1185">Reference proteome</keyword>
<dbReference type="InterPro" id="IPR047187">
    <property type="entry name" value="SF1_C_Upf1"/>
</dbReference>
<evidence type="ECO:0000259" key="4">
    <source>
        <dbReference type="Pfam" id="PF13087"/>
    </source>
</evidence>
<feature type="domain" description="ZNFX1" evidence="5">
    <location>
        <begin position="100"/>
        <end position="206"/>
    </location>
</feature>
<evidence type="ECO:0000259" key="5">
    <source>
        <dbReference type="Pfam" id="PF25396"/>
    </source>
</evidence>
<evidence type="ECO:0000259" key="3">
    <source>
        <dbReference type="Pfam" id="PF13086"/>
    </source>
</evidence>
<dbReference type="OrthoDB" id="409395at2759"/>
<protein>
    <recommendedName>
        <fullName evidence="8">Helicase required for RNAi-mediated heterochromatin assembly 1</fullName>
    </recommendedName>
</protein>
<keyword evidence="1" id="KW-0067">ATP-binding</keyword>
<keyword evidence="1" id="KW-0378">Hydrolase</keyword>
<dbReference type="GO" id="GO:0031048">
    <property type="term" value="P:regulatory ncRNA-mediated heterochromatin formation"/>
    <property type="evidence" value="ECO:0007669"/>
    <property type="project" value="TreeGrafter"/>
</dbReference>
<organism evidence="6 7">
    <name type="scientific">Metarhizium rileyi (strain RCEF 4871)</name>
    <name type="common">Nomuraea rileyi</name>
    <dbReference type="NCBI Taxonomy" id="1649241"/>
    <lineage>
        <taxon>Eukaryota</taxon>
        <taxon>Fungi</taxon>
        <taxon>Dikarya</taxon>
        <taxon>Ascomycota</taxon>
        <taxon>Pezizomycotina</taxon>
        <taxon>Sordariomycetes</taxon>
        <taxon>Hypocreomycetidae</taxon>
        <taxon>Hypocreales</taxon>
        <taxon>Clavicipitaceae</taxon>
        <taxon>Metarhizium</taxon>
    </lineage>
</organism>
<dbReference type="GO" id="GO:0004386">
    <property type="term" value="F:helicase activity"/>
    <property type="evidence" value="ECO:0007669"/>
    <property type="project" value="InterPro"/>
</dbReference>
<evidence type="ECO:0008006" key="8">
    <source>
        <dbReference type="Google" id="ProtNLM"/>
    </source>
</evidence>
<dbReference type="Proteomes" id="UP000243498">
    <property type="component" value="Unassembled WGS sequence"/>
</dbReference>
<reference evidence="6 7" key="1">
    <citation type="journal article" date="2016" name="Genome Biol. Evol.">
        <title>Divergent and convergent evolution of fungal pathogenicity.</title>
        <authorList>
            <person name="Shang Y."/>
            <person name="Xiao G."/>
            <person name="Zheng P."/>
            <person name="Cen K."/>
            <person name="Zhan S."/>
            <person name="Wang C."/>
        </authorList>
    </citation>
    <scope>NUCLEOTIDE SEQUENCE [LARGE SCALE GENOMIC DNA]</scope>
    <source>
        <strain evidence="6 7">RCEF 4871</strain>
    </source>
</reference>
<sequence length="1001" mass="112926">MASSSSFFFRKMEAIQPPKDWRELPEVPLADEFMSNVPPTLPLNDFEARPQLRDQYFETQYRLHRYEATETLRRAIQTIRTAANYQPPLAVREENTANKLEGVNVYAGVRVTGYVFGSDAAGQRLVIPNAPVRDDNEINDASDEKELFCPGTLVVLSNDLFKTTCYVATVADNEGLRDVPRSIDIYWARSDYIVTDPLLDLVMLEPTTGYFESLSCLLGPYLFSPGPHYVRDVSYLKETPKGSPVIPKTATSLDRSQHDAFSEATTREISITQGPPGTGKTFTSNIILQSLIETQRQCHEAHIHPGPRTPIIVAAQTNHALDQLLKKYVDSPGSRKVARLGGRSSHEDIGKLTIRHLQRARAPAGYQPQSVGKLRSTSKQIVTSLREALIVAEETIDAKELWEHNLLSDDQYSSITDDDWESNDEGNGGDLANWLGRTRAESSHAGPDFENSNLEPRWRGSRTQFIPSPIPSDSLAGVSSREIAIYLLANTRNLYDIRLGDRQIIYDYLRGSLHAIKHPAVADLIKTYNETRAAMQSTKFTNQISFIHADEIEVIGCTVTGLLKYQQLISALRPQILLMEEAAEIREGATVASLLPSFEHLVLLGDHQQLQPHVDMIELASDPFRLNISMFERLIKLGIPHKTLLEQRRMIPCLREVVQLFYPNLVDHTSTIVKLPMEVSGVNKPLWWFQHGWPEDPGFSDGTSVRNFTEAQMIVLFVQYLVSHRNLAPERITMLTYYRGQVDLLNRELAANHELASYETEWSVRTVDGFQGEENDIIILSLVRGPNGKAGFLTQENRVIVGLSRARFGLYIFGHKDILIKSPLGRQTWSKVVRQLKESRGQALPLCPGPETDKVVQVSHPDQMKRILRDLRQRKPRHGRSSSLSDEAKTETHPQKYQSRTAESSPSKSQITRSKPRDAGSRKEEQEPKEKVLSWTANLPSLPPRHLHTAEPPNPDLELVSLEDSKTIPASDQISSWDMEPLQPTSRPAEKEWLIEFSEEE</sequence>
<evidence type="ECO:0000313" key="6">
    <source>
        <dbReference type="EMBL" id="OAA35177.1"/>
    </source>
</evidence>
<dbReference type="SUPFAM" id="SSF52540">
    <property type="entry name" value="P-loop containing nucleoside triphosphate hydrolases"/>
    <property type="match status" value="1"/>
</dbReference>
<feature type="compositionally biased region" description="Basic and acidic residues" evidence="2">
    <location>
        <begin position="862"/>
        <end position="873"/>
    </location>
</feature>
<dbReference type="CDD" id="cd17936">
    <property type="entry name" value="EEXXEc_NFX1"/>
    <property type="match status" value="1"/>
</dbReference>
<evidence type="ECO:0000256" key="1">
    <source>
        <dbReference type="ARBA" id="ARBA00022806"/>
    </source>
</evidence>
<dbReference type="PANTHER" id="PTHR10887:SF341">
    <property type="entry name" value="NFX1-TYPE ZINC FINGER-CONTAINING PROTEIN 1"/>
    <property type="match status" value="1"/>
</dbReference>
<dbReference type="EMBL" id="AZHC01000044">
    <property type="protein sequence ID" value="OAA35177.1"/>
    <property type="molecule type" value="Genomic_DNA"/>
</dbReference>
<feature type="compositionally biased region" description="Polar residues" evidence="2">
    <location>
        <begin position="895"/>
        <end position="913"/>
    </location>
</feature>
<comment type="caution">
    <text evidence="6">The sequence shown here is derived from an EMBL/GenBank/DDBJ whole genome shotgun (WGS) entry which is preliminary data.</text>
</comment>
<feature type="compositionally biased region" description="Basic and acidic residues" evidence="2">
    <location>
        <begin position="915"/>
        <end position="932"/>
    </location>
</feature>
<name>A0A166WWP2_METRR</name>
<dbReference type="CDD" id="cd18808">
    <property type="entry name" value="SF1_C_Upf1"/>
    <property type="match status" value="1"/>
</dbReference>
<accession>A0A166WWP2</accession>
<gene>
    <name evidence="6" type="ORF">NOR_08100</name>
</gene>
<dbReference type="STRING" id="1081105.A0A166WWP2"/>
<dbReference type="PANTHER" id="PTHR10887">
    <property type="entry name" value="DNA2/NAM7 HELICASE FAMILY"/>
    <property type="match status" value="1"/>
</dbReference>
<dbReference type="InterPro" id="IPR041679">
    <property type="entry name" value="DNA2/NAM7-like_C"/>
</dbReference>
<feature type="domain" description="DNA2/NAM7 helicase helicase" evidence="3">
    <location>
        <begin position="253"/>
        <end position="614"/>
    </location>
</feature>
<feature type="region of interest" description="Disordered" evidence="2">
    <location>
        <begin position="842"/>
        <end position="1001"/>
    </location>
</feature>
<dbReference type="InterPro" id="IPR045055">
    <property type="entry name" value="DNA2/NAM7-like"/>
</dbReference>
<dbReference type="GO" id="GO:0031380">
    <property type="term" value="C:nuclear RNA-directed RNA polymerase complex"/>
    <property type="evidence" value="ECO:0007669"/>
    <property type="project" value="TreeGrafter"/>
</dbReference>
<dbReference type="AlphaFoldDB" id="A0A166WWP2"/>
<dbReference type="OMA" id="EWIMVEA"/>
<dbReference type="InterPro" id="IPR027417">
    <property type="entry name" value="P-loop_NTPase"/>
</dbReference>
<dbReference type="InterPro" id="IPR057373">
    <property type="entry name" value="ZNFX1"/>
</dbReference>
<proteinExistence type="predicted"/>
<evidence type="ECO:0000313" key="7">
    <source>
        <dbReference type="Proteomes" id="UP000243498"/>
    </source>
</evidence>